<dbReference type="RefSeq" id="WP_089840715.1">
    <property type="nucleotide sequence ID" value="NZ_FOZL01000001.1"/>
</dbReference>
<dbReference type="SUPFAM" id="SSF53474">
    <property type="entry name" value="alpha/beta-Hydrolases"/>
    <property type="match status" value="1"/>
</dbReference>
<dbReference type="PANTHER" id="PTHR22946">
    <property type="entry name" value="DIENELACTONE HYDROLASE DOMAIN-CONTAINING PROTEIN-RELATED"/>
    <property type="match status" value="1"/>
</dbReference>
<dbReference type="OrthoDB" id="9771666at2"/>
<dbReference type="InterPro" id="IPR050261">
    <property type="entry name" value="FrsA_esterase"/>
</dbReference>
<protein>
    <submittedName>
        <fullName evidence="3">Dienelactone hydrolase family protein</fullName>
    </submittedName>
</protein>
<dbReference type="InterPro" id="IPR029058">
    <property type="entry name" value="AB_hydrolase_fold"/>
</dbReference>
<reference evidence="3 4" key="1">
    <citation type="submission" date="2016-10" db="EMBL/GenBank/DDBJ databases">
        <authorList>
            <person name="de Groot N.N."/>
        </authorList>
    </citation>
    <scope>NUCLEOTIDE SEQUENCE [LARGE SCALE GENOMIC DNA]</scope>
    <source>
        <strain evidence="3 4">DSM 21001</strain>
    </source>
</reference>
<dbReference type="STRING" id="474950.SAMN05421771_3307"/>
<evidence type="ECO:0000256" key="1">
    <source>
        <dbReference type="ARBA" id="ARBA00022801"/>
    </source>
</evidence>
<name>A0A1I6MQI3_9BACT</name>
<evidence type="ECO:0000259" key="2">
    <source>
        <dbReference type="Pfam" id="PF01738"/>
    </source>
</evidence>
<sequence length="215" mass="24034">MHTTIESHGTTIRLNQIEPTTDTLHPAIVYLHGAGGDTTYWPDRLAPYIHQSRFAFYAPHYLDRTHDRHATPDIIFDGVHVPQWLETVTDALDYVRSRPNVDPNRIALVGVSLGAFLSLAHASLHPGIRCIAEISGGIVEPFASHATSAYPPTLILHGEIDQVVAIDQARALEQRLQTLGIAHERHILPGETHYFTAPAAHRIVEYIADFFERYL</sequence>
<proteinExistence type="predicted"/>
<dbReference type="InterPro" id="IPR002925">
    <property type="entry name" value="Dienelactn_hydro"/>
</dbReference>
<keyword evidence="4" id="KW-1185">Reference proteome</keyword>
<keyword evidence="1 3" id="KW-0378">Hydrolase</keyword>
<evidence type="ECO:0000313" key="3">
    <source>
        <dbReference type="EMBL" id="SFS17983.1"/>
    </source>
</evidence>
<evidence type="ECO:0000313" key="4">
    <source>
        <dbReference type="Proteomes" id="UP000199024"/>
    </source>
</evidence>
<accession>A0A1I6MQI3</accession>
<dbReference type="Pfam" id="PF01738">
    <property type="entry name" value="DLH"/>
    <property type="match status" value="1"/>
</dbReference>
<dbReference type="AlphaFoldDB" id="A0A1I6MQI3"/>
<organism evidence="3 4">
    <name type="scientific">Granulicella pectinivorans</name>
    <dbReference type="NCBI Taxonomy" id="474950"/>
    <lineage>
        <taxon>Bacteria</taxon>
        <taxon>Pseudomonadati</taxon>
        <taxon>Acidobacteriota</taxon>
        <taxon>Terriglobia</taxon>
        <taxon>Terriglobales</taxon>
        <taxon>Acidobacteriaceae</taxon>
        <taxon>Granulicella</taxon>
    </lineage>
</organism>
<dbReference type="Proteomes" id="UP000199024">
    <property type="component" value="Unassembled WGS sequence"/>
</dbReference>
<dbReference type="PANTHER" id="PTHR22946:SF9">
    <property type="entry name" value="POLYKETIDE TRANSFERASE AF380"/>
    <property type="match status" value="1"/>
</dbReference>
<feature type="domain" description="Dienelactone hydrolase" evidence="2">
    <location>
        <begin position="76"/>
        <end position="201"/>
    </location>
</feature>
<dbReference type="GO" id="GO:0052689">
    <property type="term" value="F:carboxylic ester hydrolase activity"/>
    <property type="evidence" value="ECO:0007669"/>
    <property type="project" value="UniProtKB-ARBA"/>
</dbReference>
<dbReference type="EMBL" id="FOZL01000001">
    <property type="protein sequence ID" value="SFS17983.1"/>
    <property type="molecule type" value="Genomic_DNA"/>
</dbReference>
<dbReference type="Gene3D" id="3.40.50.1820">
    <property type="entry name" value="alpha/beta hydrolase"/>
    <property type="match status" value="1"/>
</dbReference>
<gene>
    <name evidence="3" type="ORF">SAMN05421771_3307</name>
</gene>